<dbReference type="Pfam" id="PF00245">
    <property type="entry name" value="Alk_phosphatase"/>
    <property type="match status" value="1"/>
</dbReference>
<dbReference type="PRINTS" id="PR00113">
    <property type="entry name" value="ALKPHPHTASE"/>
</dbReference>
<dbReference type="EMBL" id="CP020559">
    <property type="protein sequence ID" value="ARE86478.1"/>
    <property type="molecule type" value="Genomic_DNA"/>
</dbReference>
<feature type="binding site" evidence="8">
    <location>
        <position position="338"/>
    </location>
    <ligand>
        <name>Zn(2+)</name>
        <dbReference type="ChEBI" id="CHEBI:29105"/>
        <label>2</label>
    </ligand>
</feature>
<evidence type="ECO:0000256" key="6">
    <source>
        <dbReference type="ARBA" id="ARBA00022842"/>
    </source>
</evidence>
<dbReference type="PANTHER" id="PTHR11596">
    <property type="entry name" value="ALKALINE PHOSPHATASE"/>
    <property type="match status" value="1"/>
</dbReference>
<accession>A0AAC9RJK8</accession>
<dbReference type="AlphaFoldDB" id="A0AAC9RJK8"/>
<dbReference type="PANTHER" id="PTHR11596:SF5">
    <property type="entry name" value="ALKALINE PHOSPHATASE"/>
    <property type="match status" value="1"/>
</dbReference>
<keyword evidence="5 8" id="KW-0862">Zinc</keyword>
<comment type="cofactor">
    <cofactor evidence="8">
        <name>Zn(2+)</name>
        <dbReference type="ChEBI" id="CHEBI:29105"/>
    </cofactor>
    <text evidence="8">Binds 2 Zn(2+) ions.</text>
</comment>
<dbReference type="InterPro" id="IPR017850">
    <property type="entry name" value="Alkaline_phosphatase_core_sf"/>
</dbReference>
<dbReference type="RefSeq" id="WP_236905057.1">
    <property type="nucleotide sequence ID" value="NZ_CP017603.1"/>
</dbReference>
<dbReference type="Gene3D" id="3.40.720.10">
    <property type="entry name" value="Alkaline Phosphatase, subunit A"/>
    <property type="match status" value="1"/>
</dbReference>
<keyword evidence="4 10" id="KW-0378">Hydrolase</keyword>
<comment type="similarity">
    <text evidence="1 9">Belongs to the alkaline phosphatase family.</text>
</comment>
<dbReference type="GO" id="GO:0004035">
    <property type="term" value="F:alkaline phosphatase activity"/>
    <property type="evidence" value="ECO:0007669"/>
    <property type="project" value="UniProtKB-EC"/>
</dbReference>
<evidence type="ECO:0000256" key="8">
    <source>
        <dbReference type="PIRSR" id="PIRSR601952-2"/>
    </source>
</evidence>
<organism evidence="10 11">
    <name type="scientific">Clostridium formicaceticum</name>
    <dbReference type="NCBI Taxonomy" id="1497"/>
    <lineage>
        <taxon>Bacteria</taxon>
        <taxon>Bacillati</taxon>
        <taxon>Bacillota</taxon>
        <taxon>Clostridia</taxon>
        <taxon>Eubacteriales</taxon>
        <taxon>Clostridiaceae</taxon>
        <taxon>Clostridium</taxon>
    </lineage>
</organism>
<feature type="binding site" evidence="8">
    <location>
        <position position="162"/>
    </location>
    <ligand>
        <name>Mg(2+)</name>
        <dbReference type="ChEBI" id="CHEBI:18420"/>
    </ligand>
</feature>
<keyword evidence="2" id="KW-0597">Phosphoprotein</keyword>
<evidence type="ECO:0000313" key="10">
    <source>
        <dbReference type="EMBL" id="ARE86478.1"/>
    </source>
</evidence>
<dbReference type="SMART" id="SM00098">
    <property type="entry name" value="alkPPc"/>
    <property type="match status" value="1"/>
</dbReference>
<feature type="binding site" evidence="8">
    <location>
        <position position="290"/>
    </location>
    <ligand>
        <name>Mg(2+)</name>
        <dbReference type="ChEBI" id="CHEBI:18420"/>
    </ligand>
</feature>
<evidence type="ECO:0000256" key="5">
    <source>
        <dbReference type="ARBA" id="ARBA00022833"/>
    </source>
</evidence>
<feature type="binding site" evidence="8">
    <location>
        <position position="299"/>
    </location>
    <ligand>
        <name>Zn(2+)</name>
        <dbReference type="ChEBI" id="CHEBI:29105"/>
        <label>2</label>
    </ligand>
</feature>
<dbReference type="InterPro" id="IPR018299">
    <property type="entry name" value="Alkaline_phosphatase_AS"/>
</dbReference>
<dbReference type="Proteomes" id="UP000192478">
    <property type="component" value="Chromosome"/>
</dbReference>
<keyword evidence="3 8" id="KW-0479">Metal-binding</keyword>
<comment type="cofactor">
    <cofactor evidence="8">
        <name>Mg(2+)</name>
        <dbReference type="ChEBI" id="CHEBI:18420"/>
    </cofactor>
    <text evidence="8">Binds 1 Mg(2+) ion.</text>
</comment>
<protein>
    <submittedName>
        <fullName evidence="10">Alkaline phosphatase 4</fullName>
        <ecNumber evidence="10">3.1.3.1</ecNumber>
    </submittedName>
</protein>
<feature type="binding site" evidence="8">
    <location>
        <position position="59"/>
    </location>
    <ligand>
        <name>Zn(2+)</name>
        <dbReference type="ChEBI" id="CHEBI:29105"/>
        <label>2</label>
    </ligand>
</feature>
<evidence type="ECO:0000256" key="3">
    <source>
        <dbReference type="ARBA" id="ARBA00022723"/>
    </source>
</evidence>
<gene>
    <name evidence="10" type="primary">phoA</name>
    <name evidence="10" type="ORF">CLFO_08000</name>
</gene>
<dbReference type="CDD" id="cd16012">
    <property type="entry name" value="ALP"/>
    <property type="match status" value="1"/>
</dbReference>
<feature type="binding site" evidence="8">
    <location>
        <position position="59"/>
    </location>
    <ligand>
        <name>Mg(2+)</name>
        <dbReference type="ChEBI" id="CHEBI:18420"/>
    </ligand>
</feature>
<proteinExistence type="inferred from homology"/>
<dbReference type="Gene3D" id="1.10.60.40">
    <property type="match status" value="1"/>
</dbReference>
<dbReference type="SUPFAM" id="SSF53649">
    <property type="entry name" value="Alkaline phosphatase-like"/>
    <property type="match status" value="1"/>
</dbReference>
<evidence type="ECO:0000313" key="11">
    <source>
        <dbReference type="Proteomes" id="UP000192478"/>
    </source>
</evidence>
<feature type="active site" description="Phosphoserine intermediate" evidence="7">
    <location>
        <position position="110"/>
    </location>
</feature>
<feature type="binding site" evidence="8">
    <location>
        <position position="164"/>
    </location>
    <ligand>
        <name>Mg(2+)</name>
        <dbReference type="ChEBI" id="CHEBI:18420"/>
    </ligand>
</feature>
<sequence>MYTMKNKKRSIFSVVAILLVLSVVLSGFLPTDIFSQSFAETNNTFNGEAPKYIFLFIGDGMSFPQISAAEMYLGAQKHTATPEIKALDFTNFPATGVAATYDSDSFIPDSASTGTSIASGIKTGNGIINMDPQKKANVDPITRDLKDMGYKIGVVSNVPINHATPAVFYANQESRNNYYEIALQLAESDFDYFAGGGINDAEGKNSKITNSENVIDIAKKNGFKVVSTKEEILALNNTSGKVLATSPRLQDSNAMPYEMDRKAGELSLSDFVRKGIDVLDNPKGYFMMVESGKIDWANHANDAAASIHDTIEFNNAIMEAYKVYEKYPNDTLIIVTGDHECGGLTIGFAGTAYDTFFNKLEKQTMSYVEFDNILSEYKKVTAPEKETLEDILPKIKSAFGLMTATDEDAKKMPELVLTAAEEARLRDALKRSMQKKEDRDFSDQEKILYGTYEPLSVTLTHILNNKAGLAFTTYSHTGLPVPVYAVGVGQELFIGSYDNTDIYKKMASIMNIQ</sequence>
<dbReference type="GO" id="GO:0046872">
    <property type="term" value="F:metal ion binding"/>
    <property type="evidence" value="ECO:0007669"/>
    <property type="project" value="UniProtKB-KW"/>
</dbReference>
<evidence type="ECO:0000256" key="7">
    <source>
        <dbReference type="PIRSR" id="PIRSR601952-1"/>
    </source>
</evidence>
<evidence type="ECO:0000256" key="4">
    <source>
        <dbReference type="ARBA" id="ARBA00022801"/>
    </source>
</evidence>
<keyword evidence="6 8" id="KW-0460">Magnesium</keyword>
<evidence type="ECO:0000256" key="2">
    <source>
        <dbReference type="ARBA" id="ARBA00022553"/>
    </source>
</evidence>
<feature type="binding site" evidence="8">
    <location>
        <position position="339"/>
    </location>
    <ligand>
        <name>Zn(2+)</name>
        <dbReference type="ChEBI" id="CHEBI:29105"/>
        <label>2</label>
    </ligand>
</feature>
<reference evidence="10 11" key="1">
    <citation type="submission" date="2017-03" db="EMBL/GenBank/DDBJ databases">
        <title>Complete sequence of Clostridium formicaceticum DSM 92.</title>
        <authorList>
            <person name="Poehlein A."/>
            <person name="Karl M."/>
            <person name="Bengelsdorf F.R."/>
            <person name="Duerre P."/>
            <person name="Daniel R."/>
        </authorList>
    </citation>
    <scope>NUCLEOTIDE SEQUENCE [LARGE SCALE GENOMIC DNA]</scope>
    <source>
        <strain evidence="10 11">DSM 92</strain>
    </source>
</reference>
<evidence type="ECO:0000256" key="1">
    <source>
        <dbReference type="ARBA" id="ARBA00005984"/>
    </source>
</evidence>
<dbReference type="PROSITE" id="PS00123">
    <property type="entry name" value="ALKALINE_PHOSPHATASE"/>
    <property type="match status" value="1"/>
</dbReference>
<name>A0AAC9RJK8_9CLOT</name>
<feature type="binding site" evidence="8">
    <location>
        <position position="295"/>
    </location>
    <ligand>
        <name>Zn(2+)</name>
        <dbReference type="ChEBI" id="CHEBI:29105"/>
        <label>2</label>
    </ligand>
</feature>
<evidence type="ECO:0000256" key="9">
    <source>
        <dbReference type="RuleBase" id="RU003946"/>
    </source>
</evidence>
<feature type="binding site" evidence="8">
    <location>
        <position position="476"/>
    </location>
    <ligand>
        <name>Zn(2+)</name>
        <dbReference type="ChEBI" id="CHEBI:29105"/>
        <label>2</label>
    </ligand>
</feature>
<dbReference type="InterPro" id="IPR001952">
    <property type="entry name" value="Alkaline_phosphatase"/>
</dbReference>
<dbReference type="EC" id="3.1.3.1" evidence="10"/>